<feature type="compositionally biased region" description="Low complexity" evidence="1">
    <location>
        <begin position="8"/>
        <end position="21"/>
    </location>
</feature>
<evidence type="ECO:0000313" key="2">
    <source>
        <dbReference type="EMBL" id="VVA31717.1"/>
    </source>
</evidence>
<feature type="compositionally biased region" description="Low complexity" evidence="1">
    <location>
        <begin position="89"/>
        <end position="105"/>
    </location>
</feature>
<name>A0A5E4FW73_PRUDU</name>
<dbReference type="SUPFAM" id="SSF57756">
    <property type="entry name" value="Retrovirus zinc finger-like domains"/>
    <property type="match status" value="1"/>
</dbReference>
<dbReference type="Gene3D" id="4.10.60.10">
    <property type="entry name" value="Zinc finger, CCHC-type"/>
    <property type="match status" value="1"/>
</dbReference>
<organism evidence="2 3">
    <name type="scientific">Prunus dulcis</name>
    <name type="common">Almond</name>
    <name type="synonym">Amygdalus dulcis</name>
    <dbReference type="NCBI Taxonomy" id="3755"/>
    <lineage>
        <taxon>Eukaryota</taxon>
        <taxon>Viridiplantae</taxon>
        <taxon>Streptophyta</taxon>
        <taxon>Embryophyta</taxon>
        <taxon>Tracheophyta</taxon>
        <taxon>Spermatophyta</taxon>
        <taxon>Magnoliopsida</taxon>
        <taxon>eudicotyledons</taxon>
        <taxon>Gunneridae</taxon>
        <taxon>Pentapetalae</taxon>
        <taxon>rosids</taxon>
        <taxon>fabids</taxon>
        <taxon>Rosales</taxon>
        <taxon>Rosaceae</taxon>
        <taxon>Amygdaloideae</taxon>
        <taxon>Amygdaleae</taxon>
        <taxon>Prunus</taxon>
    </lineage>
</organism>
<protein>
    <submittedName>
        <fullName evidence="2">PREDICTED: LOC109947889</fullName>
    </submittedName>
</protein>
<dbReference type="GO" id="GO:0003676">
    <property type="term" value="F:nucleic acid binding"/>
    <property type="evidence" value="ECO:0007669"/>
    <property type="project" value="InterPro"/>
</dbReference>
<gene>
    <name evidence="2" type="ORF">ALMOND_2B029304</name>
</gene>
<feature type="region of interest" description="Disordered" evidence="1">
    <location>
        <begin position="1"/>
        <end position="106"/>
    </location>
</feature>
<dbReference type="Gramene" id="VVA31717">
    <property type="protein sequence ID" value="VVA31717"/>
    <property type="gene ID" value="Prudul26B029304"/>
</dbReference>
<evidence type="ECO:0000313" key="3">
    <source>
        <dbReference type="Proteomes" id="UP000327085"/>
    </source>
</evidence>
<proteinExistence type="predicted"/>
<dbReference type="AlphaFoldDB" id="A0A5E4FW73"/>
<sequence length="153" mass="15991">MNGLMATSSYEYGSSSPSGYSADRVSASTVGAITTPTTPSFHGFNGVKQSGAHGSSSGSYRPRFQNPSHGPSPISHTPDRGFGPRVNNGRGYSPRFSSPSSGSKSHVIPECQICNKRGHTASTCYHRIPESGSSVPSIIECQICGKKGHSALD</sequence>
<feature type="compositionally biased region" description="Polar residues" evidence="1">
    <location>
        <begin position="52"/>
        <end position="69"/>
    </location>
</feature>
<dbReference type="EMBL" id="CABIKO010000224">
    <property type="protein sequence ID" value="VVA31717.1"/>
    <property type="molecule type" value="Genomic_DNA"/>
</dbReference>
<accession>A0A5E4FW73</accession>
<dbReference type="InParanoid" id="A0A5E4FW73"/>
<dbReference type="GO" id="GO:0008270">
    <property type="term" value="F:zinc ion binding"/>
    <property type="evidence" value="ECO:0007669"/>
    <property type="project" value="InterPro"/>
</dbReference>
<dbReference type="InterPro" id="IPR036875">
    <property type="entry name" value="Znf_CCHC_sf"/>
</dbReference>
<reference evidence="3" key="1">
    <citation type="journal article" date="2020" name="Plant J.">
        <title>Transposons played a major role in the diversification between the closely related almond and peach genomes: results from the almond genome sequence.</title>
        <authorList>
            <person name="Alioto T."/>
            <person name="Alexiou K.G."/>
            <person name="Bardil A."/>
            <person name="Barteri F."/>
            <person name="Castanera R."/>
            <person name="Cruz F."/>
            <person name="Dhingra A."/>
            <person name="Duval H."/>
            <person name="Fernandez I Marti A."/>
            <person name="Frias L."/>
            <person name="Galan B."/>
            <person name="Garcia J.L."/>
            <person name="Howad W."/>
            <person name="Gomez-Garrido J."/>
            <person name="Gut M."/>
            <person name="Julca I."/>
            <person name="Morata J."/>
            <person name="Puigdomenech P."/>
            <person name="Ribeca P."/>
            <person name="Rubio Cabetas M.J."/>
            <person name="Vlasova A."/>
            <person name="Wirthensohn M."/>
            <person name="Garcia-Mas J."/>
            <person name="Gabaldon T."/>
            <person name="Casacuberta J.M."/>
            <person name="Arus P."/>
        </authorList>
    </citation>
    <scope>NUCLEOTIDE SEQUENCE [LARGE SCALE GENOMIC DNA]</scope>
    <source>
        <strain evidence="3">cv. Texas</strain>
    </source>
</reference>
<feature type="compositionally biased region" description="Polar residues" evidence="1">
    <location>
        <begin position="26"/>
        <end position="40"/>
    </location>
</feature>
<dbReference type="Proteomes" id="UP000327085">
    <property type="component" value="Chromosome 6"/>
</dbReference>
<evidence type="ECO:0000256" key="1">
    <source>
        <dbReference type="SAM" id="MobiDB-lite"/>
    </source>
</evidence>